<gene>
    <name evidence="1" type="ORF">ILYODFUR_005408</name>
</gene>
<organism evidence="1 2">
    <name type="scientific">Ilyodon furcidens</name>
    <name type="common">goldbreast splitfin</name>
    <dbReference type="NCBI Taxonomy" id="33524"/>
    <lineage>
        <taxon>Eukaryota</taxon>
        <taxon>Metazoa</taxon>
        <taxon>Chordata</taxon>
        <taxon>Craniata</taxon>
        <taxon>Vertebrata</taxon>
        <taxon>Euteleostomi</taxon>
        <taxon>Actinopterygii</taxon>
        <taxon>Neopterygii</taxon>
        <taxon>Teleostei</taxon>
        <taxon>Neoteleostei</taxon>
        <taxon>Acanthomorphata</taxon>
        <taxon>Ovalentaria</taxon>
        <taxon>Atherinomorphae</taxon>
        <taxon>Cyprinodontiformes</taxon>
        <taxon>Goodeidae</taxon>
        <taxon>Ilyodon</taxon>
    </lineage>
</organism>
<proteinExistence type="predicted"/>
<protein>
    <submittedName>
        <fullName evidence="1">Uncharacterized protein</fullName>
    </submittedName>
</protein>
<dbReference type="EMBL" id="JAHRIQ010035068">
    <property type="protein sequence ID" value="MEQ2231902.1"/>
    <property type="molecule type" value="Genomic_DNA"/>
</dbReference>
<keyword evidence="2" id="KW-1185">Reference proteome</keyword>
<sequence length="180" mass="20689">MHELYWGFLFQSSYNPKQSYFLGAQRERLASHSSVWELLLLQRKSTLAIFSVGELYVPDEDKSIFGRSVNKQVFEGFTTGLLQTIATVLKSLYLCVVQSGQSENFWISSSDAKVKSSAAESYSTRAQDLIRYFSFHIQRWVSLPPTWSLFFSPQNLFTSFLSSLPLLNIRFPKEQAICKE</sequence>
<evidence type="ECO:0000313" key="1">
    <source>
        <dbReference type="EMBL" id="MEQ2231902.1"/>
    </source>
</evidence>
<reference evidence="1 2" key="1">
    <citation type="submission" date="2021-06" db="EMBL/GenBank/DDBJ databases">
        <authorList>
            <person name="Palmer J.M."/>
        </authorList>
    </citation>
    <scope>NUCLEOTIDE SEQUENCE [LARGE SCALE GENOMIC DNA]</scope>
    <source>
        <strain evidence="2">if_2019</strain>
        <tissue evidence="1">Muscle</tissue>
    </source>
</reference>
<evidence type="ECO:0000313" key="2">
    <source>
        <dbReference type="Proteomes" id="UP001482620"/>
    </source>
</evidence>
<comment type="caution">
    <text evidence="1">The sequence shown here is derived from an EMBL/GenBank/DDBJ whole genome shotgun (WGS) entry which is preliminary data.</text>
</comment>
<accession>A0ABV0TG74</accession>
<name>A0ABV0TG74_9TELE</name>
<dbReference type="Proteomes" id="UP001482620">
    <property type="component" value="Unassembled WGS sequence"/>
</dbReference>